<proteinExistence type="predicted"/>
<gene>
    <name evidence="1" type="ORF">ARMSODRAFT_955215</name>
</gene>
<evidence type="ECO:0000313" key="2">
    <source>
        <dbReference type="Proteomes" id="UP000218334"/>
    </source>
</evidence>
<accession>A0A2H3BZG0</accession>
<dbReference type="EMBL" id="KZ293424">
    <property type="protein sequence ID" value="PBK71448.1"/>
    <property type="molecule type" value="Genomic_DNA"/>
</dbReference>
<keyword evidence="2" id="KW-1185">Reference proteome</keyword>
<dbReference type="Proteomes" id="UP000218334">
    <property type="component" value="Unassembled WGS sequence"/>
</dbReference>
<evidence type="ECO:0000313" key="1">
    <source>
        <dbReference type="EMBL" id="PBK71448.1"/>
    </source>
</evidence>
<sequence length="64" mass="7272">MLFLCAHPDLEELRRSFLAAVWRRYPALKNRATASLGLLHLIMAYHDLLPTIDLGSTRAMCFVA</sequence>
<organism evidence="1 2">
    <name type="scientific">Armillaria solidipes</name>
    <dbReference type="NCBI Taxonomy" id="1076256"/>
    <lineage>
        <taxon>Eukaryota</taxon>
        <taxon>Fungi</taxon>
        <taxon>Dikarya</taxon>
        <taxon>Basidiomycota</taxon>
        <taxon>Agaricomycotina</taxon>
        <taxon>Agaricomycetes</taxon>
        <taxon>Agaricomycetidae</taxon>
        <taxon>Agaricales</taxon>
        <taxon>Marasmiineae</taxon>
        <taxon>Physalacriaceae</taxon>
        <taxon>Armillaria</taxon>
    </lineage>
</organism>
<protein>
    <submittedName>
        <fullName evidence="1">Uncharacterized protein</fullName>
    </submittedName>
</protein>
<reference evidence="2" key="1">
    <citation type="journal article" date="2017" name="Nat. Ecol. Evol.">
        <title>Genome expansion and lineage-specific genetic innovations in the forest pathogenic fungi Armillaria.</title>
        <authorList>
            <person name="Sipos G."/>
            <person name="Prasanna A.N."/>
            <person name="Walter M.C."/>
            <person name="O'Connor E."/>
            <person name="Balint B."/>
            <person name="Krizsan K."/>
            <person name="Kiss B."/>
            <person name="Hess J."/>
            <person name="Varga T."/>
            <person name="Slot J."/>
            <person name="Riley R."/>
            <person name="Boka B."/>
            <person name="Rigling D."/>
            <person name="Barry K."/>
            <person name="Lee J."/>
            <person name="Mihaltcheva S."/>
            <person name="LaButti K."/>
            <person name="Lipzen A."/>
            <person name="Waldron R."/>
            <person name="Moloney N.M."/>
            <person name="Sperisen C."/>
            <person name="Kredics L."/>
            <person name="Vagvoelgyi C."/>
            <person name="Patrignani A."/>
            <person name="Fitzpatrick D."/>
            <person name="Nagy I."/>
            <person name="Doyle S."/>
            <person name="Anderson J.B."/>
            <person name="Grigoriev I.V."/>
            <person name="Gueldener U."/>
            <person name="Muensterkoetter M."/>
            <person name="Nagy L.G."/>
        </authorList>
    </citation>
    <scope>NUCLEOTIDE SEQUENCE [LARGE SCALE GENOMIC DNA]</scope>
    <source>
        <strain evidence="2">28-4</strain>
    </source>
</reference>
<name>A0A2H3BZG0_9AGAR</name>
<dbReference type="AlphaFoldDB" id="A0A2H3BZG0"/>